<evidence type="ECO:0000313" key="4">
    <source>
        <dbReference type="Proteomes" id="UP000262621"/>
    </source>
</evidence>
<dbReference type="AlphaFoldDB" id="A0A372FVJ2"/>
<dbReference type="InterPro" id="IPR038461">
    <property type="entry name" value="Schlafen_AlbA_2_dom_sf"/>
</dbReference>
<feature type="compositionally biased region" description="Basic residues" evidence="1">
    <location>
        <begin position="1"/>
        <end position="11"/>
    </location>
</feature>
<organism evidence="3 4">
    <name type="scientific">Micromonospora craniellae</name>
    <dbReference type="NCBI Taxonomy" id="2294034"/>
    <lineage>
        <taxon>Bacteria</taxon>
        <taxon>Bacillati</taxon>
        <taxon>Actinomycetota</taxon>
        <taxon>Actinomycetes</taxon>
        <taxon>Micromonosporales</taxon>
        <taxon>Micromonosporaceae</taxon>
        <taxon>Micromonospora</taxon>
    </lineage>
</organism>
<feature type="region of interest" description="Disordered" evidence="1">
    <location>
        <begin position="1"/>
        <end position="28"/>
    </location>
</feature>
<proteinExistence type="predicted"/>
<dbReference type="Gene3D" id="1.10.10.10">
    <property type="entry name" value="Winged helix-like DNA-binding domain superfamily/Winged helix DNA-binding domain"/>
    <property type="match status" value="1"/>
</dbReference>
<dbReference type="EMBL" id="QVFU01000025">
    <property type="protein sequence ID" value="RFS44708.1"/>
    <property type="molecule type" value="Genomic_DNA"/>
</dbReference>
<dbReference type="Gene3D" id="3.30.950.30">
    <property type="entry name" value="Schlafen, AAA domain"/>
    <property type="match status" value="1"/>
</dbReference>
<keyword evidence="4" id="KW-1185">Reference proteome</keyword>
<dbReference type="PANTHER" id="PTHR30595">
    <property type="entry name" value="GLPR-RELATED TRANSCRIPTIONAL REPRESSOR"/>
    <property type="match status" value="1"/>
</dbReference>
<dbReference type="InterPro" id="IPR007421">
    <property type="entry name" value="Schlafen_AlbA_2_dom"/>
</dbReference>
<evidence type="ECO:0000256" key="1">
    <source>
        <dbReference type="SAM" id="MobiDB-lite"/>
    </source>
</evidence>
<gene>
    <name evidence="3" type="ORF">D0Q02_20510</name>
</gene>
<dbReference type="Pfam" id="PF13749">
    <property type="entry name" value="HATPase_c_4"/>
    <property type="match status" value="1"/>
</dbReference>
<sequence length="619" mass="68585">MLLQGQHKRHTTSVLPHHSSTTVSHWAAPGTHHRRWPVEASELRELLERLRQLRNDYSTCEVKKAQGGLPASIWETISAFANGSGGRLILGVDERDAFAVTGVAEPGVMEANLGAICADLEPAVRADISTVELDGRHVVVCEVPQLARDQRPCHKRSLGPWAGSRIRVGDGDRRLTDYEVAVLLANRTEQRHDVAPVPRATLDDLDAELLAAFLVRIRQSRAEIFRRLDDEQVLIMLNVLTRYQDAVVPTLAGLLVFGTYPQTFEPQLGMTFVAYPTAQPGVPGPRGERFSENRSVDGSIPVMVAECIRVLKRNMKRRNVITGLYRTEEWEYPEEVLREVLVNALVHRDYAEFARGMQVQIEMYPDRLVIRNPGGLYGPVEVSSLGTTPVTSSRNRALLKILEDTPFGDGHMVCENRGSGITRIRVALTEAGMEQPRFADDISTFAVEFPNHTLLDEDAIKWLGSLGRGPLSRSQMAALVLMRNGRELSNSSYREVTGVSDSRAASRELRELVERGLIAQQGSRGGTTYRLLTDVIAEAPDLFAPMTAPGSGSRPPLNANEDIVLTALGVGSRSRAELETATGLRPHQVQRALRSLRRQNLVQMSGQERSRNARYTAVR</sequence>
<dbReference type="InterPro" id="IPR036388">
    <property type="entry name" value="WH-like_DNA-bd_sf"/>
</dbReference>
<evidence type="ECO:0000259" key="2">
    <source>
        <dbReference type="Pfam" id="PF04326"/>
    </source>
</evidence>
<dbReference type="Pfam" id="PF04326">
    <property type="entry name" value="SLFN_AlbA_2"/>
    <property type="match status" value="1"/>
</dbReference>
<reference evidence="3 4" key="1">
    <citation type="submission" date="2018-08" db="EMBL/GenBank/DDBJ databases">
        <title>Verrucosispora craniellae sp. nov., isolated from a marine sponge in the South China Sea.</title>
        <authorList>
            <person name="Li L."/>
            <person name="Lin H.W."/>
        </authorList>
    </citation>
    <scope>NUCLEOTIDE SEQUENCE [LARGE SCALE GENOMIC DNA]</scope>
    <source>
        <strain evidence="3 4">LHW63014</strain>
    </source>
</reference>
<feature type="domain" description="Schlafen AlbA-2" evidence="2">
    <location>
        <begin position="59"/>
        <end position="175"/>
    </location>
</feature>
<dbReference type="InterPro" id="IPR038475">
    <property type="entry name" value="RecG_C_sf"/>
</dbReference>
<dbReference type="Gene3D" id="3.30.565.60">
    <property type="match status" value="1"/>
</dbReference>
<dbReference type="PANTHER" id="PTHR30595:SF6">
    <property type="entry name" value="SCHLAFEN ALBA-2 DOMAIN-CONTAINING PROTEIN"/>
    <property type="match status" value="1"/>
</dbReference>
<feature type="compositionally biased region" description="Polar residues" evidence="1">
    <location>
        <begin position="12"/>
        <end position="24"/>
    </location>
</feature>
<name>A0A372FVJ2_9ACTN</name>
<comment type="caution">
    <text evidence="3">The sequence shown here is derived from an EMBL/GenBank/DDBJ whole genome shotgun (WGS) entry which is preliminary data.</text>
</comment>
<accession>A0A372FVJ2</accession>
<dbReference type="Proteomes" id="UP000262621">
    <property type="component" value="Unassembled WGS sequence"/>
</dbReference>
<evidence type="ECO:0000313" key="3">
    <source>
        <dbReference type="EMBL" id="RFS44708.1"/>
    </source>
</evidence>
<protein>
    <submittedName>
        <fullName evidence="3">Transcriptional regulator</fullName>
    </submittedName>
</protein>